<reference evidence="1 2" key="1">
    <citation type="journal article" date="2024" name="J Genomics">
        <title>Draft genome sequencing and assembly of Favolaschia claudopus CIRM-BRFM 2984 isolated from oak limbs.</title>
        <authorList>
            <person name="Navarro D."/>
            <person name="Drula E."/>
            <person name="Chaduli D."/>
            <person name="Cazenave R."/>
            <person name="Ahrendt S."/>
            <person name="Wang J."/>
            <person name="Lipzen A."/>
            <person name="Daum C."/>
            <person name="Barry K."/>
            <person name="Grigoriev I.V."/>
            <person name="Favel A."/>
            <person name="Rosso M.N."/>
            <person name="Martin F."/>
        </authorList>
    </citation>
    <scope>NUCLEOTIDE SEQUENCE [LARGE SCALE GENOMIC DNA]</scope>
    <source>
        <strain evidence="1 2">CIRM-BRFM 2984</strain>
    </source>
</reference>
<evidence type="ECO:0000313" key="2">
    <source>
        <dbReference type="Proteomes" id="UP001362999"/>
    </source>
</evidence>
<comment type="caution">
    <text evidence="1">The sequence shown here is derived from an EMBL/GenBank/DDBJ whole genome shotgun (WGS) entry which is preliminary data.</text>
</comment>
<evidence type="ECO:0008006" key="3">
    <source>
        <dbReference type="Google" id="ProtNLM"/>
    </source>
</evidence>
<dbReference type="EMBL" id="JAWWNJ010000275">
    <property type="protein sequence ID" value="KAK6966438.1"/>
    <property type="molecule type" value="Genomic_DNA"/>
</dbReference>
<evidence type="ECO:0000313" key="1">
    <source>
        <dbReference type="EMBL" id="KAK6966438.1"/>
    </source>
</evidence>
<proteinExistence type="predicted"/>
<keyword evidence="2" id="KW-1185">Reference proteome</keyword>
<gene>
    <name evidence="1" type="ORF">R3P38DRAFT_2816307</name>
</gene>
<sequence length="393" mass="43635">MRRPQTNDLSHSLEDSFPISGFDAVSILVSSAAPHHIGNDAIRPLSHSSETGFSWRKRISTIDESNVVSMLRPRPGRHINDFIVMCMLFLPLHIPLDSKCSSTPFRLPRGRYIRVRVRTTVSLNSVINFNSQASAAGNTMRSWAGSRGRHSTPDSIEAFGHSLELASHVIQLFHAQAEFTSIPRLELVVPTSTLNPGNPVDGFIVDSFGSPMRTKYKILLNAKGVRLVSLVGSQPPLSLGNRVQVLGEVLMLGAQSTATAADKVHPFLFVIEVRLSEYVVQDHPESPLGSRINWLPVGDVLDFTNRRYDSFSLLHSRGRVIGPLCKSRAFKAELWSLTVRWRFPVADLVRLGPLYRLEPQPDETMTEVVELDKGTAPVPISMNIQNPAVKWPL</sequence>
<protein>
    <recommendedName>
        <fullName evidence="3">CST complex subunit CTC1</fullName>
    </recommendedName>
</protein>
<organism evidence="1 2">
    <name type="scientific">Favolaschia claudopus</name>
    <dbReference type="NCBI Taxonomy" id="2862362"/>
    <lineage>
        <taxon>Eukaryota</taxon>
        <taxon>Fungi</taxon>
        <taxon>Dikarya</taxon>
        <taxon>Basidiomycota</taxon>
        <taxon>Agaricomycotina</taxon>
        <taxon>Agaricomycetes</taxon>
        <taxon>Agaricomycetidae</taxon>
        <taxon>Agaricales</taxon>
        <taxon>Marasmiineae</taxon>
        <taxon>Mycenaceae</taxon>
        <taxon>Favolaschia</taxon>
    </lineage>
</organism>
<accession>A0AAV9Z1C5</accession>
<dbReference type="AlphaFoldDB" id="A0AAV9Z1C5"/>
<name>A0AAV9Z1C5_9AGAR</name>
<dbReference type="Proteomes" id="UP001362999">
    <property type="component" value="Unassembled WGS sequence"/>
</dbReference>